<comment type="caution">
    <text evidence="2">The sequence shown here is derived from an EMBL/GenBank/DDBJ whole genome shotgun (WGS) entry which is preliminary data.</text>
</comment>
<evidence type="ECO:0000259" key="1">
    <source>
        <dbReference type="Pfam" id="PF13456"/>
    </source>
</evidence>
<organism evidence="2 3">
    <name type="scientific">Trifolium medium</name>
    <dbReference type="NCBI Taxonomy" id="97028"/>
    <lineage>
        <taxon>Eukaryota</taxon>
        <taxon>Viridiplantae</taxon>
        <taxon>Streptophyta</taxon>
        <taxon>Embryophyta</taxon>
        <taxon>Tracheophyta</taxon>
        <taxon>Spermatophyta</taxon>
        <taxon>Magnoliopsida</taxon>
        <taxon>eudicotyledons</taxon>
        <taxon>Gunneridae</taxon>
        <taxon>Pentapetalae</taxon>
        <taxon>rosids</taxon>
        <taxon>fabids</taxon>
        <taxon>Fabales</taxon>
        <taxon>Fabaceae</taxon>
        <taxon>Papilionoideae</taxon>
        <taxon>50 kb inversion clade</taxon>
        <taxon>NPAAA clade</taxon>
        <taxon>Hologalegina</taxon>
        <taxon>IRL clade</taxon>
        <taxon>Trifolieae</taxon>
        <taxon>Trifolium</taxon>
    </lineage>
</organism>
<protein>
    <recommendedName>
        <fullName evidence="1">RNase H type-1 domain-containing protein</fullName>
    </recommendedName>
</protein>
<dbReference type="AlphaFoldDB" id="A0A392V8F6"/>
<reference evidence="2 3" key="1">
    <citation type="journal article" date="2018" name="Front. Plant Sci.">
        <title>Red Clover (Trifolium pratense) and Zigzag Clover (T. medium) - A Picture of Genomic Similarities and Differences.</title>
        <authorList>
            <person name="Dluhosova J."/>
            <person name="Istvanek J."/>
            <person name="Nedelnik J."/>
            <person name="Repkova J."/>
        </authorList>
    </citation>
    <scope>NUCLEOTIDE SEQUENCE [LARGE SCALE GENOMIC DNA]</scope>
    <source>
        <strain evidence="3">cv. 10/8</strain>
        <tissue evidence="2">Leaf</tissue>
    </source>
</reference>
<dbReference type="GO" id="GO:0004523">
    <property type="term" value="F:RNA-DNA hybrid ribonuclease activity"/>
    <property type="evidence" value="ECO:0007669"/>
    <property type="project" value="InterPro"/>
</dbReference>
<name>A0A392V8F6_9FABA</name>
<dbReference type="EMBL" id="LXQA011095159">
    <property type="protein sequence ID" value="MCI84608.1"/>
    <property type="molecule type" value="Genomic_DNA"/>
</dbReference>
<evidence type="ECO:0000313" key="3">
    <source>
        <dbReference type="Proteomes" id="UP000265520"/>
    </source>
</evidence>
<proteinExistence type="predicted"/>
<feature type="domain" description="RNase H type-1" evidence="1">
    <location>
        <begin position="4"/>
        <end position="49"/>
    </location>
</feature>
<feature type="non-terminal residue" evidence="2">
    <location>
        <position position="53"/>
    </location>
</feature>
<dbReference type="Proteomes" id="UP000265520">
    <property type="component" value="Unassembled WGS sequence"/>
</dbReference>
<dbReference type="Pfam" id="PF13456">
    <property type="entry name" value="RVT_3"/>
    <property type="match status" value="1"/>
</dbReference>
<keyword evidence="3" id="KW-1185">Reference proteome</keyword>
<dbReference type="InterPro" id="IPR002156">
    <property type="entry name" value="RNaseH_domain"/>
</dbReference>
<dbReference type="GO" id="GO:0003676">
    <property type="term" value="F:nucleic acid binding"/>
    <property type="evidence" value="ECO:0007669"/>
    <property type="project" value="InterPro"/>
</dbReference>
<accession>A0A392V8F6</accession>
<sequence>MPGSDDPALAEACAMYQAVQLAIDCCFHEVVFESDNNRTLIDLVKEGNRIPKS</sequence>
<evidence type="ECO:0000313" key="2">
    <source>
        <dbReference type="EMBL" id="MCI84608.1"/>
    </source>
</evidence>